<dbReference type="EMBL" id="JAVRHK010000003">
    <property type="protein sequence ID" value="MDT0675914.1"/>
    <property type="molecule type" value="Genomic_DNA"/>
</dbReference>
<dbReference type="PANTHER" id="PTHR18895:SF74">
    <property type="entry name" value="MTRF1L RELEASE FACTOR GLUTAMINE METHYLTRANSFERASE"/>
    <property type="match status" value="1"/>
</dbReference>
<dbReference type="GO" id="GO:0102559">
    <property type="term" value="F:peptide chain release factor N(5)-glutamine methyltransferase activity"/>
    <property type="evidence" value="ECO:0007669"/>
    <property type="project" value="UniProtKB-EC"/>
</dbReference>
<evidence type="ECO:0000256" key="4">
    <source>
        <dbReference type="ARBA" id="ARBA00048391"/>
    </source>
</evidence>
<evidence type="ECO:0000256" key="3">
    <source>
        <dbReference type="ARBA" id="ARBA00022691"/>
    </source>
</evidence>
<dbReference type="CDD" id="cd02440">
    <property type="entry name" value="AdoMet_MTases"/>
    <property type="match status" value="1"/>
</dbReference>
<name>A0ABU3D307_9FLAO</name>
<dbReference type="PROSITE" id="PS00092">
    <property type="entry name" value="N6_MTASE"/>
    <property type="match status" value="1"/>
</dbReference>
<evidence type="ECO:0000313" key="8">
    <source>
        <dbReference type="EMBL" id="MDT0675914.1"/>
    </source>
</evidence>
<dbReference type="SUPFAM" id="SSF53335">
    <property type="entry name" value="S-adenosyl-L-methionine-dependent methyltransferases"/>
    <property type="match status" value="1"/>
</dbReference>
<dbReference type="Pfam" id="PF05175">
    <property type="entry name" value="MTS"/>
    <property type="match status" value="1"/>
</dbReference>
<dbReference type="InterPro" id="IPR002052">
    <property type="entry name" value="DNA_methylase_N6_adenine_CS"/>
</dbReference>
<comment type="catalytic activity">
    <reaction evidence="4 5">
        <text>L-glutaminyl-[peptide chain release factor] + S-adenosyl-L-methionine = N(5)-methyl-L-glutaminyl-[peptide chain release factor] + S-adenosyl-L-homocysteine + H(+)</text>
        <dbReference type="Rhea" id="RHEA:42896"/>
        <dbReference type="Rhea" id="RHEA-COMP:10271"/>
        <dbReference type="Rhea" id="RHEA-COMP:10272"/>
        <dbReference type="ChEBI" id="CHEBI:15378"/>
        <dbReference type="ChEBI" id="CHEBI:30011"/>
        <dbReference type="ChEBI" id="CHEBI:57856"/>
        <dbReference type="ChEBI" id="CHEBI:59789"/>
        <dbReference type="ChEBI" id="CHEBI:61891"/>
        <dbReference type="EC" id="2.1.1.297"/>
    </reaction>
</comment>
<evidence type="ECO:0000256" key="2">
    <source>
        <dbReference type="ARBA" id="ARBA00022679"/>
    </source>
</evidence>
<feature type="domain" description="Methyltransferase small" evidence="6">
    <location>
        <begin position="105"/>
        <end position="196"/>
    </location>
</feature>
<accession>A0ABU3D307</accession>
<comment type="function">
    <text evidence="5">Methylates the class 1 translation termination release factors RF1/PrfA and RF2/PrfB on the glutamine residue of the universally conserved GGQ motif.</text>
</comment>
<evidence type="ECO:0000313" key="9">
    <source>
        <dbReference type="Proteomes" id="UP001262582"/>
    </source>
</evidence>
<evidence type="ECO:0000259" key="7">
    <source>
        <dbReference type="Pfam" id="PF17827"/>
    </source>
</evidence>
<comment type="caution">
    <text evidence="5">Lacks conserved residue(s) required for the propagation of feature annotation.</text>
</comment>
<dbReference type="InterPro" id="IPR040758">
    <property type="entry name" value="PrmC_N"/>
</dbReference>
<feature type="binding site" evidence="5">
    <location>
        <position position="144"/>
    </location>
    <ligand>
        <name>S-adenosyl-L-methionine</name>
        <dbReference type="ChEBI" id="CHEBI:59789"/>
    </ligand>
</feature>
<sequence>MLLKDLKIKFQQELKGEYPQEETGSFFNLLAEKYFGMNRLQMALEPERKISAAEIENFETALQKLKNHHPVQYIIGETEFFGLSFKVNEAVLIPRPETEELVQWILNNISSEENLKILDIGTGSGCIGISLAKNLPQAEVLAMDVSEKALETAKFNAAFNEVKVNFMEQNILELDKLDEQFDVIVSNPPYVRELEKNGMQRNVLDYEPELALYVEDKNPLIFYKKITKLAKESLRQNGKLYFEINQYLAKETEILLKDCGYKACLKKDIFGNYRMLRGTF</sequence>
<dbReference type="Gene3D" id="1.10.8.10">
    <property type="entry name" value="DNA helicase RuvA subunit, C-terminal domain"/>
    <property type="match status" value="1"/>
</dbReference>
<dbReference type="InterPro" id="IPR019874">
    <property type="entry name" value="RF_methyltr_PrmC"/>
</dbReference>
<keyword evidence="9" id="KW-1185">Reference proteome</keyword>
<comment type="caution">
    <text evidence="8">The sequence shown here is derived from an EMBL/GenBank/DDBJ whole genome shotgun (WGS) entry which is preliminary data.</text>
</comment>
<evidence type="ECO:0000256" key="1">
    <source>
        <dbReference type="ARBA" id="ARBA00022603"/>
    </source>
</evidence>
<proteinExistence type="inferred from homology"/>
<protein>
    <recommendedName>
        <fullName evidence="5">Release factor glutamine methyltransferase</fullName>
        <shortName evidence="5">RF MTase</shortName>
        <ecNumber evidence="5">2.1.1.297</ecNumber>
    </recommendedName>
    <alternativeName>
        <fullName evidence="5">N5-glutamine methyltransferase PrmC</fullName>
    </alternativeName>
    <alternativeName>
        <fullName evidence="5">Protein-(glutamine-N5) MTase PrmC</fullName>
    </alternativeName>
    <alternativeName>
        <fullName evidence="5">Protein-glutamine N-methyltransferase PrmC</fullName>
    </alternativeName>
</protein>
<dbReference type="Proteomes" id="UP001262582">
    <property type="component" value="Unassembled WGS sequence"/>
</dbReference>
<reference evidence="8 9" key="1">
    <citation type="submission" date="2023-09" db="EMBL/GenBank/DDBJ databases">
        <authorList>
            <person name="Rey-Velasco X."/>
        </authorList>
    </citation>
    <scope>NUCLEOTIDE SEQUENCE [LARGE SCALE GENOMIC DNA]</scope>
    <source>
        <strain evidence="8 9">F117</strain>
    </source>
</reference>
<feature type="domain" description="Release factor glutamine methyltransferase N-terminal" evidence="7">
    <location>
        <begin position="28"/>
        <end position="76"/>
    </location>
</feature>
<feature type="binding site" evidence="5">
    <location>
        <begin position="187"/>
        <end position="190"/>
    </location>
    <ligand>
        <name>substrate</name>
    </ligand>
</feature>
<dbReference type="HAMAP" id="MF_02126">
    <property type="entry name" value="RF_methyltr_PrmC"/>
    <property type="match status" value="1"/>
</dbReference>
<comment type="similarity">
    <text evidence="5">Belongs to the protein N5-glutamine methyltransferase family. PrmC subfamily.</text>
</comment>
<dbReference type="InterPro" id="IPR007848">
    <property type="entry name" value="Small_mtfrase_dom"/>
</dbReference>
<dbReference type="EC" id="2.1.1.297" evidence="5"/>
<dbReference type="RefSeq" id="WP_311502313.1">
    <property type="nucleotide sequence ID" value="NZ_JAVRHK010000003.1"/>
</dbReference>
<gene>
    <name evidence="5 8" type="primary">prmC</name>
    <name evidence="8" type="ORF">RM539_04885</name>
</gene>
<feature type="binding site" evidence="5">
    <location>
        <begin position="121"/>
        <end position="125"/>
    </location>
    <ligand>
        <name>S-adenosyl-L-methionine</name>
        <dbReference type="ChEBI" id="CHEBI:59789"/>
    </ligand>
</feature>
<dbReference type="InterPro" id="IPR029063">
    <property type="entry name" value="SAM-dependent_MTases_sf"/>
</dbReference>
<dbReference type="Pfam" id="PF17827">
    <property type="entry name" value="PrmC_N"/>
    <property type="match status" value="1"/>
</dbReference>
<keyword evidence="2 5" id="KW-0808">Transferase</keyword>
<keyword evidence="3 5" id="KW-0949">S-adenosyl-L-methionine</keyword>
<feature type="binding site" evidence="5">
    <location>
        <position position="187"/>
    </location>
    <ligand>
        <name>S-adenosyl-L-methionine</name>
        <dbReference type="ChEBI" id="CHEBI:59789"/>
    </ligand>
</feature>
<evidence type="ECO:0000256" key="5">
    <source>
        <dbReference type="HAMAP-Rule" id="MF_02126"/>
    </source>
</evidence>
<dbReference type="NCBIfam" id="TIGR03534">
    <property type="entry name" value="RF_mod_PrmC"/>
    <property type="match status" value="1"/>
</dbReference>
<dbReference type="Gene3D" id="3.40.50.150">
    <property type="entry name" value="Vaccinia Virus protein VP39"/>
    <property type="match status" value="1"/>
</dbReference>
<organism evidence="8 9">
    <name type="scientific">Autumnicola musiva</name>
    <dbReference type="NCBI Taxonomy" id="3075589"/>
    <lineage>
        <taxon>Bacteria</taxon>
        <taxon>Pseudomonadati</taxon>
        <taxon>Bacteroidota</taxon>
        <taxon>Flavobacteriia</taxon>
        <taxon>Flavobacteriales</taxon>
        <taxon>Flavobacteriaceae</taxon>
        <taxon>Autumnicola</taxon>
    </lineage>
</organism>
<dbReference type="PANTHER" id="PTHR18895">
    <property type="entry name" value="HEMK METHYLTRANSFERASE"/>
    <property type="match status" value="1"/>
</dbReference>
<keyword evidence="1 5" id="KW-0489">Methyltransferase</keyword>
<dbReference type="GO" id="GO:0032259">
    <property type="term" value="P:methylation"/>
    <property type="evidence" value="ECO:0007669"/>
    <property type="project" value="UniProtKB-KW"/>
</dbReference>
<dbReference type="InterPro" id="IPR004556">
    <property type="entry name" value="HemK-like"/>
</dbReference>
<dbReference type="NCBIfam" id="TIGR00536">
    <property type="entry name" value="hemK_fam"/>
    <property type="match status" value="1"/>
</dbReference>
<dbReference type="InterPro" id="IPR050320">
    <property type="entry name" value="N5-glutamine_MTase"/>
</dbReference>
<evidence type="ECO:0000259" key="6">
    <source>
        <dbReference type="Pfam" id="PF05175"/>
    </source>
</evidence>